<evidence type="ECO:0000313" key="4">
    <source>
        <dbReference type="EMBL" id="UXY13887.1"/>
    </source>
</evidence>
<keyword evidence="5" id="KW-1185">Reference proteome</keyword>
<protein>
    <submittedName>
        <fullName evidence="4">TolC family protein</fullName>
    </submittedName>
</protein>
<evidence type="ECO:0000256" key="1">
    <source>
        <dbReference type="ARBA" id="ARBA00007613"/>
    </source>
</evidence>
<dbReference type="SUPFAM" id="SSF56954">
    <property type="entry name" value="Outer membrane efflux proteins (OEP)"/>
    <property type="match status" value="1"/>
</dbReference>
<feature type="coiled-coil region" evidence="2">
    <location>
        <begin position="320"/>
        <end position="354"/>
    </location>
</feature>
<reference evidence="4" key="1">
    <citation type="submission" date="2022-10" db="EMBL/GenBank/DDBJ databases">
        <title>Chitiniphilus purpureus sp. nov., a novel chitin-degrading bacterium isolated from crawfish pond sediment.</title>
        <authorList>
            <person name="Li K."/>
        </authorList>
    </citation>
    <scope>NUCLEOTIDE SEQUENCE</scope>
    <source>
        <strain evidence="4">CD1</strain>
    </source>
</reference>
<dbReference type="PANTHER" id="PTHR30203:SF24">
    <property type="entry name" value="BLR4935 PROTEIN"/>
    <property type="match status" value="1"/>
</dbReference>
<evidence type="ECO:0000313" key="5">
    <source>
        <dbReference type="Proteomes" id="UP001061302"/>
    </source>
</evidence>
<dbReference type="PANTHER" id="PTHR30203">
    <property type="entry name" value="OUTER MEMBRANE CATION EFFLUX PROTEIN"/>
    <property type="match status" value="1"/>
</dbReference>
<keyword evidence="3" id="KW-0732">Signal</keyword>
<feature type="signal peptide" evidence="3">
    <location>
        <begin position="1"/>
        <end position="23"/>
    </location>
</feature>
<organism evidence="4 5">
    <name type="scientific">Chitiniphilus purpureus</name>
    <dbReference type="NCBI Taxonomy" id="2981137"/>
    <lineage>
        <taxon>Bacteria</taxon>
        <taxon>Pseudomonadati</taxon>
        <taxon>Pseudomonadota</taxon>
        <taxon>Betaproteobacteria</taxon>
        <taxon>Neisseriales</taxon>
        <taxon>Chitinibacteraceae</taxon>
        <taxon>Chitiniphilus</taxon>
    </lineage>
</organism>
<proteinExistence type="inferred from homology"/>
<comment type="similarity">
    <text evidence="1">Belongs to the outer membrane factor (OMF) (TC 1.B.17) family.</text>
</comment>
<feature type="chain" id="PRO_5047076407" evidence="3">
    <location>
        <begin position="24"/>
        <end position="423"/>
    </location>
</feature>
<gene>
    <name evidence="4" type="ORF">N8I74_11190</name>
</gene>
<name>A0ABY6DHT6_9NEIS</name>
<accession>A0ABY6DHT6</accession>
<dbReference type="Proteomes" id="UP001061302">
    <property type="component" value="Chromosome"/>
</dbReference>
<dbReference type="Pfam" id="PF02321">
    <property type="entry name" value="OEP"/>
    <property type="match status" value="2"/>
</dbReference>
<sequence length="423" mass="46495">MTAHFLRALAGPLLLASALSAYAQTSPETPPDRFGETLPTLLDWAEQHSPQLQAARYEHEARRQQIVSAGALEDPMVAIEWENIDKNKLTLDPRKVGGMKYSLTQPLPLWGKQALRAQVARAGAESAALMADGTRNQLHADVRDAYATWYRAAASLRLNRQQRDLLQLMEISANQRYAVGRATQAEALRVQTEISMLDNDALALQLAAAQARANLAALLNLAPEALTGTPQALDEAGLPEASQDWLDVARMRNPELLAARQAAQAAQGQLDLARRNKLPGLNLTVSAYQMGSQITSYGLMLEFQLPLQQGARNAEQAEALAMQRRARAAEAAQLRQLEREINQMRAMLDNADRQIVLFDRTVLPQAELTLQSALAGYSAGKGEFAALLEAQQQVKRLRQMRLMAEVDRFAALNALNRLVGAQQ</sequence>
<dbReference type="RefSeq" id="WP_263123169.1">
    <property type="nucleotide sequence ID" value="NZ_CP106753.1"/>
</dbReference>
<evidence type="ECO:0000256" key="2">
    <source>
        <dbReference type="SAM" id="Coils"/>
    </source>
</evidence>
<dbReference type="InterPro" id="IPR010131">
    <property type="entry name" value="MdtP/NodT-like"/>
</dbReference>
<dbReference type="EMBL" id="CP106753">
    <property type="protein sequence ID" value="UXY13887.1"/>
    <property type="molecule type" value="Genomic_DNA"/>
</dbReference>
<dbReference type="InterPro" id="IPR003423">
    <property type="entry name" value="OMP_efflux"/>
</dbReference>
<keyword evidence="2" id="KW-0175">Coiled coil</keyword>
<evidence type="ECO:0000256" key="3">
    <source>
        <dbReference type="SAM" id="SignalP"/>
    </source>
</evidence>
<dbReference type="Gene3D" id="1.20.1600.10">
    <property type="entry name" value="Outer membrane efflux proteins (OEP)"/>
    <property type="match status" value="1"/>
</dbReference>